<proteinExistence type="predicted"/>
<accession>A0AA90HEN6</accession>
<comment type="caution">
    <text evidence="2">The sequence shown here is derived from an EMBL/GenBank/DDBJ whole genome shotgun (WGS) entry which is preliminary data.</text>
</comment>
<evidence type="ECO:0000256" key="1">
    <source>
        <dbReference type="SAM" id="MobiDB-lite"/>
    </source>
</evidence>
<dbReference type="AlphaFoldDB" id="A0AA90HEN6"/>
<sequence length="956" mass="99623">MSAAAAVAPHSHGSLFASPDAALGRNWRASDDVSVTGTGDSTGFHVLVAREKDAFTYHEVADLTRPGLEGIGPWTGYVCMTGSGQYAAAVYAPSSATNTPALMEHGAFAAVVDLRTGKVTQSVEGVQLAYFDPGCGSGDTVTFTRSGLGESATGTTTVFDVDAATGRTLRTTTVSGEFTNPLPTSQGDLGELRGHLVRLAGSARPRSLAALPGQVYSLAPSAGGTVDLALTEKGKDVLGRWDGSALRQLGGTAPHGSLGLYAVRGGDIAVGDVSGLNGVHAAGLRGVHAAHPPLAASWRGDLLTTSAVSEEMKGITQKIGSSSLQGAGVLHIAAVDDTTSTGASTVLATPETSTDSTGGDDDDPTVAGQSETNYIGNEGVAVQSEPDYDSTCLVKRLDPHAQVLQPNAARVEWATDLAVHDALTISRPSNFNAAGQPAYTPDGMFPTEFLQPDGGTIPAQVMMGVLAQESNFKQASWHAVPGDSGDPLVGDYYGNQDSIHEYPNPSQDDCGYGIAQVTAGMNSAKPDPFNAQQASAVATDYAANIAAGVQILGKTWNQLQSLGMTVNNGDPDYVENWFMALWGYNSGVYTDTSQNGGHVGLGWFNNPANPTYNPNRGPFLQAGQGDAATPAEWPYEEKIMGWAQYPQLTYNSQPSYAKPTFGNGSNLDLNPSFFSYCNSSDSCTDTGAGGSDPCPDEDDRCWWDGPVSWTSAPEINLLSTEHLTYSLSAGEPGLTPQYPAPTCGGAPNKTGTIVIDDVPSGDNTYGCDDSATAHGTFKLVLGDDVSYQRVTSNFPTSSPYFGTWRYTPDIAQIDLHQLGAGYDGHMWFTHQYATGDVWHEVTAIWTPDASLLPAEPATAHYDVWVHVPSHGGQATVQYTGHSGGQGGGDSHPCSVNQSVGGGSDAWQELGSLSLSKGAYLTANNLSSSGTGDADVAFDAIALVPESSAVTGPCWDH</sequence>
<organism evidence="2">
    <name type="scientific">Streptantibioticus silvisoli</name>
    <dbReference type="NCBI Taxonomy" id="2705255"/>
    <lineage>
        <taxon>Bacteria</taxon>
        <taxon>Bacillati</taxon>
        <taxon>Actinomycetota</taxon>
        <taxon>Actinomycetes</taxon>
        <taxon>Kitasatosporales</taxon>
        <taxon>Streptomycetaceae</taxon>
        <taxon>Streptantibioticus</taxon>
    </lineage>
</organism>
<evidence type="ECO:0000313" key="2">
    <source>
        <dbReference type="EMBL" id="MDI5973552.1"/>
    </source>
</evidence>
<dbReference type="EMBL" id="JABXJJ020000047">
    <property type="protein sequence ID" value="MDI5973552.1"/>
    <property type="molecule type" value="Genomic_DNA"/>
</dbReference>
<dbReference type="RefSeq" id="WP_282699086.1">
    <property type="nucleotide sequence ID" value="NZ_JABXJJ020000047.1"/>
</dbReference>
<reference evidence="2" key="1">
    <citation type="submission" date="2023-05" db="EMBL/GenBank/DDBJ databases">
        <title>Streptantibioticus silvisoli sp. nov., acidotolerant actinomycetes 1 from pine litter.</title>
        <authorList>
            <person name="Swiecimska M."/>
            <person name="Golinska P."/>
            <person name="Sangal V."/>
            <person name="Wachnowicz B."/>
            <person name="Goodfellow M."/>
        </authorList>
    </citation>
    <scope>NUCLEOTIDE SEQUENCE</scope>
    <source>
        <strain evidence="2">SL13</strain>
    </source>
</reference>
<feature type="region of interest" description="Disordered" evidence="1">
    <location>
        <begin position="343"/>
        <end position="371"/>
    </location>
</feature>
<gene>
    <name evidence="2" type="ORF">POF50_030150</name>
</gene>
<protein>
    <recommendedName>
        <fullName evidence="3">Transglycosylase SLT domain-containing protein</fullName>
    </recommendedName>
</protein>
<evidence type="ECO:0008006" key="3">
    <source>
        <dbReference type="Google" id="ProtNLM"/>
    </source>
</evidence>
<name>A0AA90HEN6_9ACTN</name>